<accession>A0A9E7FSS7</accession>
<dbReference type="EMBL" id="CP097506">
    <property type="protein sequence ID" value="URD99318.1"/>
    <property type="molecule type" value="Genomic_DNA"/>
</dbReference>
<gene>
    <name evidence="2" type="ORF">MUK42_34275</name>
</gene>
<evidence type="ECO:0000256" key="1">
    <source>
        <dbReference type="SAM" id="MobiDB-lite"/>
    </source>
</evidence>
<feature type="region of interest" description="Disordered" evidence="1">
    <location>
        <begin position="1"/>
        <end position="24"/>
    </location>
</feature>
<sequence length="92" mass="10598">MAIRNKDGERAFAQVTRRRNQRRDEVKAGWREPVFRPFKCHCESRQGEELNGVAEEAQSEEEEEEEEEDAASGIQLSNNYEGKGPVCRAWKG</sequence>
<protein>
    <submittedName>
        <fullName evidence="2">Uncharacterized protein</fullName>
    </submittedName>
</protein>
<evidence type="ECO:0000313" key="2">
    <source>
        <dbReference type="EMBL" id="URD99318.1"/>
    </source>
</evidence>
<organism evidence="2 3">
    <name type="scientific">Musa troglodytarum</name>
    <name type="common">fe'i banana</name>
    <dbReference type="NCBI Taxonomy" id="320322"/>
    <lineage>
        <taxon>Eukaryota</taxon>
        <taxon>Viridiplantae</taxon>
        <taxon>Streptophyta</taxon>
        <taxon>Embryophyta</taxon>
        <taxon>Tracheophyta</taxon>
        <taxon>Spermatophyta</taxon>
        <taxon>Magnoliopsida</taxon>
        <taxon>Liliopsida</taxon>
        <taxon>Zingiberales</taxon>
        <taxon>Musaceae</taxon>
        <taxon>Musa</taxon>
    </lineage>
</organism>
<proteinExistence type="predicted"/>
<reference evidence="2" key="1">
    <citation type="submission" date="2022-05" db="EMBL/GenBank/DDBJ databases">
        <title>The Musa troglodytarum L. genome provides insights into the mechanism of non-climacteric behaviour and enrichment of carotenoids.</title>
        <authorList>
            <person name="Wang J."/>
        </authorList>
    </citation>
    <scope>NUCLEOTIDE SEQUENCE</scope>
    <source>
        <tissue evidence="2">Leaf</tissue>
    </source>
</reference>
<dbReference type="AlphaFoldDB" id="A0A9E7FSS7"/>
<feature type="compositionally biased region" description="Basic and acidic residues" evidence="1">
    <location>
        <begin position="1"/>
        <end position="10"/>
    </location>
</feature>
<feature type="compositionally biased region" description="Acidic residues" evidence="1">
    <location>
        <begin position="57"/>
        <end position="70"/>
    </location>
</feature>
<evidence type="ECO:0000313" key="3">
    <source>
        <dbReference type="Proteomes" id="UP001055439"/>
    </source>
</evidence>
<feature type="region of interest" description="Disordered" evidence="1">
    <location>
        <begin position="46"/>
        <end position="92"/>
    </location>
</feature>
<name>A0A9E7FSS7_9LILI</name>
<keyword evidence="3" id="KW-1185">Reference proteome</keyword>
<dbReference type="Proteomes" id="UP001055439">
    <property type="component" value="Chromosome 4"/>
</dbReference>